<feature type="binding site" evidence="3">
    <location>
        <position position="50"/>
    </location>
    <ligand>
        <name>a divalent metal cation</name>
        <dbReference type="ChEBI" id="CHEBI:60240"/>
    </ligand>
</feature>
<dbReference type="GO" id="GO:0046872">
    <property type="term" value="F:metal ion binding"/>
    <property type="evidence" value="ECO:0007669"/>
    <property type="project" value="UniProtKB-KW"/>
</dbReference>
<evidence type="ECO:0000256" key="1">
    <source>
        <dbReference type="ARBA" id="ARBA00008635"/>
    </source>
</evidence>
<evidence type="ECO:0000313" key="4">
    <source>
        <dbReference type="EMBL" id="ADZ92640.1"/>
    </source>
</evidence>
<dbReference type="EMBL" id="CP002583">
    <property type="protein sequence ID" value="ADZ92640.1"/>
    <property type="molecule type" value="Genomic_DNA"/>
</dbReference>
<feature type="binding site" evidence="3">
    <location>
        <position position="146"/>
    </location>
    <ligand>
        <name>a divalent metal cation</name>
        <dbReference type="ChEBI" id="CHEBI:60240"/>
    </ligand>
</feature>
<evidence type="ECO:0000313" key="5">
    <source>
        <dbReference type="Proteomes" id="UP000001062"/>
    </source>
</evidence>
<dbReference type="SUPFAM" id="SSF109854">
    <property type="entry name" value="DinB/YfiT-like putative metalloenzymes"/>
    <property type="match status" value="1"/>
</dbReference>
<name>F2K4Z7_MARM1</name>
<accession>F2K4Z7</accession>
<keyword evidence="2 3" id="KW-0479">Metal-binding</keyword>
<feature type="binding site" evidence="3">
    <location>
        <position position="150"/>
    </location>
    <ligand>
        <name>a divalent metal cation</name>
        <dbReference type="ChEBI" id="CHEBI:60240"/>
    </ligand>
</feature>
<dbReference type="eggNOG" id="COG2318">
    <property type="taxonomic scope" value="Bacteria"/>
</dbReference>
<dbReference type="Gene3D" id="1.20.120.450">
    <property type="entry name" value="dinb family like domain"/>
    <property type="match status" value="1"/>
</dbReference>
<keyword evidence="5" id="KW-1185">Reference proteome</keyword>
<dbReference type="PANTHER" id="PTHR37302:SF1">
    <property type="entry name" value="PROTEIN DINB"/>
    <property type="match status" value="1"/>
</dbReference>
<dbReference type="AlphaFoldDB" id="F2K4Z7"/>
<sequence length="177" mass="20042">MSLTSHFELMAVYNQGMNQRLYQVAAQLTPEQLSKARGAFFDSIIGTLNHIVVGDVIWLKRFANHPNHFSSLDSVRSMPSPNALDAVLYDRLSDLEEVRMHLDRIIVEFAAELDDDVLASPLLFNNMKGKPNKKQLGYLVQHFFNHQTHHRGQASTLLYQVGLDVGITDLLIDIPNE</sequence>
<evidence type="ECO:0000256" key="2">
    <source>
        <dbReference type="ARBA" id="ARBA00022723"/>
    </source>
</evidence>
<gene>
    <name evidence="4" type="ordered locus">Marme_3424</name>
</gene>
<dbReference type="InterPro" id="IPR034660">
    <property type="entry name" value="DinB/YfiT-like"/>
</dbReference>
<dbReference type="KEGG" id="mme:Marme_3424"/>
<proteinExistence type="inferred from homology"/>
<dbReference type="PANTHER" id="PTHR37302">
    <property type="entry name" value="SLR1116 PROTEIN"/>
    <property type="match status" value="1"/>
</dbReference>
<dbReference type="OrthoDB" id="9807509at2"/>
<evidence type="ECO:0000256" key="3">
    <source>
        <dbReference type="PIRSR" id="PIRSR607837-1"/>
    </source>
</evidence>
<reference evidence="4 5" key="1">
    <citation type="journal article" date="2012" name="Stand. Genomic Sci.">
        <title>Complete genome sequence of the melanogenic marine bacterium Marinomonas mediterranea type strain (MMB-1(T)).</title>
        <authorList>
            <person name="Lucas-Elio P."/>
            <person name="Goodwin L."/>
            <person name="Woyke T."/>
            <person name="Pitluck S."/>
            <person name="Nolan M."/>
            <person name="Kyrpides N.C."/>
            <person name="Detter J.C."/>
            <person name="Copeland A."/>
            <person name="Teshima H."/>
            <person name="Bruce D."/>
            <person name="Detter C."/>
            <person name="Tapia R."/>
            <person name="Han S."/>
            <person name="Land M.L."/>
            <person name="Ivanova N."/>
            <person name="Mikhailova N."/>
            <person name="Johnston A.W."/>
            <person name="Sanchez-Amat A."/>
        </authorList>
    </citation>
    <scope>NUCLEOTIDE SEQUENCE [LARGE SCALE GENOMIC DNA]</scope>
    <source>
        <strain evidence="5">ATCC 700492 / JCM 21426 / NBRC 103028 / MMB-1</strain>
    </source>
</reference>
<dbReference type="HOGENOM" id="CLU_101283_1_1_6"/>
<dbReference type="RefSeq" id="WP_013662542.1">
    <property type="nucleotide sequence ID" value="NC_015276.1"/>
</dbReference>
<dbReference type="InterPro" id="IPR007837">
    <property type="entry name" value="DinB"/>
</dbReference>
<organism evidence="4 5">
    <name type="scientific">Marinomonas mediterranea (strain ATCC 700492 / JCM 21426 / NBRC 103028 / MMB-1)</name>
    <dbReference type="NCBI Taxonomy" id="717774"/>
    <lineage>
        <taxon>Bacteria</taxon>
        <taxon>Pseudomonadati</taxon>
        <taxon>Pseudomonadota</taxon>
        <taxon>Gammaproteobacteria</taxon>
        <taxon>Oceanospirillales</taxon>
        <taxon>Oceanospirillaceae</taxon>
        <taxon>Marinomonas</taxon>
    </lineage>
</organism>
<dbReference type="PATRIC" id="fig|717774.3.peg.3526"/>
<protein>
    <submittedName>
        <fullName evidence="4">DinB family protein</fullName>
    </submittedName>
</protein>
<dbReference type="Pfam" id="PF05163">
    <property type="entry name" value="DinB"/>
    <property type="match status" value="1"/>
</dbReference>
<comment type="similarity">
    <text evidence="1">Belongs to the DinB family.</text>
</comment>
<dbReference type="Proteomes" id="UP000001062">
    <property type="component" value="Chromosome"/>
</dbReference>